<evidence type="ECO:0000256" key="6">
    <source>
        <dbReference type="PIRNR" id="PIRNR018968"/>
    </source>
</evidence>
<keyword evidence="2 6" id="KW-1003">Cell membrane</keyword>
<evidence type="ECO:0000256" key="4">
    <source>
        <dbReference type="ARBA" id="ARBA00022989"/>
    </source>
</evidence>
<evidence type="ECO:0000259" key="7">
    <source>
        <dbReference type="Pfam" id="PF02687"/>
    </source>
</evidence>
<keyword evidence="4 6" id="KW-1133">Transmembrane helix</keyword>
<feature type="transmembrane region" description="Helical" evidence="6">
    <location>
        <begin position="236"/>
        <end position="259"/>
    </location>
</feature>
<reference evidence="8 9" key="1">
    <citation type="submission" date="2015-09" db="EMBL/GenBank/DDBJ databases">
        <authorList>
            <consortium name="Pathogen Informatics"/>
        </authorList>
    </citation>
    <scope>NUCLEOTIDE SEQUENCE [LARGE SCALE GENOMIC DNA]</scope>
    <source>
        <strain evidence="8 9">2789STDY5834959</strain>
    </source>
</reference>
<feature type="transmembrane region" description="Helical" evidence="6">
    <location>
        <begin position="652"/>
        <end position="673"/>
    </location>
</feature>
<dbReference type="PIRSF" id="PIRSF018968">
    <property type="entry name" value="ABC_permease_BceB"/>
    <property type="match status" value="1"/>
</dbReference>
<feature type="domain" description="ABC3 transporter permease C-terminal" evidence="7">
    <location>
        <begin position="64"/>
        <end position="179"/>
    </location>
</feature>
<evidence type="ECO:0000256" key="3">
    <source>
        <dbReference type="ARBA" id="ARBA00022692"/>
    </source>
</evidence>
<feature type="transmembrane region" description="Helical" evidence="6">
    <location>
        <begin position="204"/>
        <end position="224"/>
    </location>
</feature>
<keyword evidence="6" id="KW-0813">Transport</keyword>
<organism evidence="8 9">
    <name type="scientific">Anaerostipes hadrus</name>
    <dbReference type="NCBI Taxonomy" id="649756"/>
    <lineage>
        <taxon>Bacteria</taxon>
        <taxon>Bacillati</taxon>
        <taxon>Bacillota</taxon>
        <taxon>Clostridia</taxon>
        <taxon>Lachnospirales</taxon>
        <taxon>Lachnospiraceae</taxon>
        <taxon>Anaerostipes</taxon>
    </lineage>
</organism>
<keyword evidence="5 6" id="KW-0472">Membrane</keyword>
<evidence type="ECO:0000256" key="5">
    <source>
        <dbReference type="ARBA" id="ARBA00023136"/>
    </source>
</evidence>
<dbReference type="EMBL" id="CYXY01000021">
    <property type="protein sequence ID" value="CUN13625.1"/>
    <property type="molecule type" value="Genomic_DNA"/>
</dbReference>
<name>A0A173UHS8_ANAHA</name>
<dbReference type="InterPro" id="IPR052536">
    <property type="entry name" value="ABC-4_Integral_Memb_Prot"/>
</dbReference>
<dbReference type="GO" id="GO:0005886">
    <property type="term" value="C:plasma membrane"/>
    <property type="evidence" value="ECO:0007669"/>
    <property type="project" value="UniProtKB-SubCell"/>
</dbReference>
<dbReference type="PANTHER" id="PTHR46795:SF3">
    <property type="entry name" value="ABC TRANSPORTER PERMEASE"/>
    <property type="match status" value="1"/>
</dbReference>
<dbReference type="InterPro" id="IPR003838">
    <property type="entry name" value="ABC3_permease_C"/>
</dbReference>
<feature type="transmembrane region" description="Helical" evidence="6">
    <location>
        <begin position="108"/>
        <end position="137"/>
    </location>
</feature>
<dbReference type="Pfam" id="PF02687">
    <property type="entry name" value="FtsX"/>
    <property type="match status" value="1"/>
</dbReference>
<dbReference type="AlphaFoldDB" id="A0A173UHS8"/>
<dbReference type="Proteomes" id="UP000095553">
    <property type="component" value="Unassembled WGS sequence"/>
</dbReference>
<dbReference type="GO" id="GO:0055085">
    <property type="term" value="P:transmembrane transport"/>
    <property type="evidence" value="ECO:0007669"/>
    <property type="project" value="UniProtKB-UniRule"/>
</dbReference>
<sequence length="682" mass="77260">MYSKIALSNVKKSIRDYTIYFLTLTFGICLFYMFNSVQAQQAVLKLNASQKSMMHLMSVIINGISVFVAIILGFLIVYANQFLMKRRHQEMGIYLLLGMEKRQVSKILLIETLLIGVLALIAGLIAGVFLSQGLAMLTAKMFAVQMKEFKFVFSQTAFIQTILYFAIIFIIVMIFNGITISKYKLINLLNSAKKNQKARLKNPILSVILFLISIGILGVAYHLIQKNQMLAVDNDFKISVLLGVAGTFLFFFSLSGFLLELAKRSKKFYYNGLNMFVLRQINSKITTTFVSMSMLCLMLFLAISAFATGSGLASSVKTDLEDMTKFDCTFYGLSEKGYQEEQQQKFIKKLDDLGLTIKKDAKEILPITIYHNGTFRKCRYKMEPLLKGREKYSDYTKDYVKKLYETPLTFAKLSEYNKIRKAIGEKELTLKSDEYILNCDYGNLIPIMEKAASDKQKLTLDGKTYKMKYGLQKDTYMVTAAKTDMGTVILNDEIIQSLKIDYSTLYLNLNWKGNAQKVSRKYTEYLKQMIINSKMPNSLYSATISKEEVYEQSTGLSTIMTYIAIYIGLVFLITCAAVLALQQLSENADNIEKYKLLSKIGTSQKMINRAIKAQIILYFCLPLSLALIHSYVGIKTAKILISTLGQINITKAAAQSLIIVIVIYIGYMIATYLGSKSMLKEK</sequence>
<feature type="transmembrane region" description="Helical" evidence="6">
    <location>
        <begin position="615"/>
        <end position="632"/>
    </location>
</feature>
<evidence type="ECO:0000256" key="2">
    <source>
        <dbReference type="ARBA" id="ARBA00022475"/>
    </source>
</evidence>
<keyword evidence="3 6" id="KW-0812">Transmembrane</keyword>
<feature type="transmembrane region" description="Helical" evidence="6">
    <location>
        <begin position="157"/>
        <end position="183"/>
    </location>
</feature>
<feature type="transmembrane region" description="Helical" evidence="6">
    <location>
        <begin position="559"/>
        <end position="581"/>
    </location>
</feature>
<feature type="transmembrane region" description="Helical" evidence="6">
    <location>
        <begin position="285"/>
        <end position="307"/>
    </location>
</feature>
<protein>
    <submittedName>
        <fullName evidence="8">FtsX-like permease family</fullName>
    </submittedName>
</protein>
<dbReference type="InterPro" id="IPR027022">
    <property type="entry name" value="ABC_permease_BceB-typ"/>
</dbReference>
<evidence type="ECO:0000313" key="9">
    <source>
        <dbReference type="Proteomes" id="UP000095553"/>
    </source>
</evidence>
<proteinExistence type="inferred from homology"/>
<feature type="transmembrane region" description="Helical" evidence="6">
    <location>
        <begin position="54"/>
        <end position="79"/>
    </location>
</feature>
<comment type="subcellular location">
    <subcellularLocation>
        <location evidence="1 6">Cell membrane</location>
        <topology evidence="1 6">Multi-pass membrane protein</topology>
    </subcellularLocation>
</comment>
<feature type="transmembrane region" description="Helical" evidence="6">
    <location>
        <begin position="17"/>
        <end position="34"/>
    </location>
</feature>
<comment type="similarity">
    <text evidence="6">Belongs to the ABC-4 integral membrane protein family.</text>
</comment>
<evidence type="ECO:0000256" key="1">
    <source>
        <dbReference type="ARBA" id="ARBA00004651"/>
    </source>
</evidence>
<dbReference type="RefSeq" id="WP_055073372.1">
    <property type="nucleotide sequence ID" value="NZ_CYXY01000021.1"/>
</dbReference>
<accession>A0A173UHS8</accession>
<dbReference type="PANTHER" id="PTHR46795">
    <property type="entry name" value="ABC TRANSPORTER PERMEASE-RELATED-RELATED"/>
    <property type="match status" value="1"/>
</dbReference>
<gene>
    <name evidence="8" type="ORF">ERS852571_02748</name>
</gene>
<evidence type="ECO:0000313" key="8">
    <source>
        <dbReference type="EMBL" id="CUN13625.1"/>
    </source>
</evidence>